<reference evidence="2 3" key="1">
    <citation type="journal article" date="2019" name="Commun. Biol.">
        <title>The bagworm genome reveals a unique fibroin gene that provides high tensile strength.</title>
        <authorList>
            <person name="Kono N."/>
            <person name="Nakamura H."/>
            <person name="Ohtoshi R."/>
            <person name="Tomita M."/>
            <person name="Numata K."/>
            <person name="Arakawa K."/>
        </authorList>
    </citation>
    <scope>NUCLEOTIDE SEQUENCE [LARGE SCALE GENOMIC DNA]</scope>
</reference>
<proteinExistence type="predicted"/>
<feature type="region of interest" description="Disordered" evidence="1">
    <location>
        <begin position="102"/>
        <end position="137"/>
    </location>
</feature>
<protein>
    <submittedName>
        <fullName evidence="2">Uncharacterized protein</fullName>
    </submittedName>
</protein>
<name>A0A4C1ZED5_EUMVA</name>
<dbReference type="EMBL" id="BGZK01001838">
    <property type="protein sequence ID" value="GBP87151.1"/>
    <property type="molecule type" value="Genomic_DNA"/>
</dbReference>
<feature type="compositionally biased region" description="Basic and acidic residues" evidence="1">
    <location>
        <begin position="124"/>
        <end position="137"/>
    </location>
</feature>
<dbReference type="AlphaFoldDB" id="A0A4C1ZED5"/>
<evidence type="ECO:0000313" key="2">
    <source>
        <dbReference type="EMBL" id="GBP87151.1"/>
    </source>
</evidence>
<keyword evidence="3" id="KW-1185">Reference proteome</keyword>
<dbReference type="Proteomes" id="UP000299102">
    <property type="component" value="Unassembled WGS sequence"/>
</dbReference>
<organism evidence="2 3">
    <name type="scientific">Eumeta variegata</name>
    <name type="common">Bagworm moth</name>
    <name type="synonym">Eumeta japonica</name>
    <dbReference type="NCBI Taxonomy" id="151549"/>
    <lineage>
        <taxon>Eukaryota</taxon>
        <taxon>Metazoa</taxon>
        <taxon>Ecdysozoa</taxon>
        <taxon>Arthropoda</taxon>
        <taxon>Hexapoda</taxon>
        <taxon>Insecta</taxon>
        <taxon>Pterygota</taxon>
        <taxon>Neoptera</taxon>
        <taxon>Endopterygota</taxon>
        <taxon>Lepidoptera</taxon>
        <taxon>Glossata</taxon>
        <taxon>Ditrysia</taxon>
        <taxon>Tineoidea</taxon>
        <taxon>Psychidae</taxon>
        <taxon>Oiketicinae</taxon>
        <taxon>Eumeta</taxon>
    </lineage>
</organism>
<sequence>MLSLVLRYPNSDVLHERRTPLRIASMMHTDANTPHTTSGLLTGDESSKFAVSDLYLGAPLTFLISPSFGLELNSDTDFNSDITISSDLEFDKIKRRSVDAARMLSASPPAGPRNKQALTPRRRGNGELRYADNKLVG</sequence>
<comment type="caution">
    <text evidence="2">The sequence shown here is derived from an EMBL/GenBank/DDBJ whole genome shotgun (WGS) entry which is preliminary data.</text>
</comment>
<gene>
    <name evidence="2" type="ORF">EVAR_102334_1</name>
</gene>
<evidence type="ECO:0000256" key="1">
    <source>
        <dbReference type="SAM" id="MobiDB-lite"/>
    </source>
</evidence>
<accession>A0A4C1ZED5</accession>
<evidence type="ECO:0000313" key="3">
    <source>
        <dbReference type="Proteomes" id="UP000299102"/>
    </source>
</evidence>